<protein>
    <submittedName>
        <fullName evidence="7">AAA domain-containing protein</fullName>
    </submittedName>
</protein>
<evidence type="ECO:0000256" key="3">
    <source>
        <dbReference type="ARBA" id="ARBA00023015"/>
    </source>
</evidence>
<dbReference type="SUPFAM" id="SSF52540">
    <property type="entry name" value="P-loop containing nucleoside triphosphate hydrolases"/>
    <property type="match status" value="1"/>
</dbReference>
<name>A0A6I6JBX1_9BACT</name>
<dbReference type="Pfam" id="PF02954">
    <property type="entry name" value="HTH_8"/>
    <property type="match status" value="1"/>
</dbReference>
<dbReference type="Gene3D" id="1.10.10.60">
    <property type="entry name" value="Homeodomain-like"/>
    <property type="match status" value="1"/>
</dbReference>
<dbReference type="InterPro" id="IPR029016">
    <property type="entry name" value="GAF-like_dom_sf"/>
</dbReference>
<dbReference type="PROSITE" id="PS00676">
    <property type="entry name" value="SIGMA54_INTERACT_2"/>
    <property type="match status" value="1"/>
</dbReference>
<evidence type="ECO:0000256" key="5">
    <source>
        <dbReference type="ARBA" id="ARBA00023163"/>
    </source>
</evidence>
<gene>
    <name evidence="7" type="ORF">GM415_09105</name>
</gene>
<keyword evidence="3" id="KW-0805">Transcription regulation</keyword>
<dbReference type="InterPro" id="IPR009057">
    <property type="entry name" value="Homeodomain-like_sf"/>
</dbReference>
<dbReference type="PROSITE" id="PS50045">
    <property type="entry name" value="SIGMA54_INTERACT_4"/>
    <property type="match status" value="1"/>
</dbReference>
<dbReference type="Pfam" id="PF00158">
    <property type="entry name" value="Sigma54_activat"/>
    <property type="match status" value="1"/>
</dbReference>
<sequence length="679" mass="74911">MHEYTLDFFPAENNWDSSTDVGDPATQACPSPEFWKEIRETREAYRKGKEIPLHSVRPYILRSWKRAKAAKVPHVGANNSFLSPDEFYPILQRNSAFLETAKRIMEELLESIRPSKNFITLTDTDGVYLHVLGTGSSENTLSPKRGAISRETIDGTTSMGLCLEEKIPVCVLGSEHYNSFYDDWACASAPVFHNGAYVGALSLIIERNLFHHHTFGLVIAGAKAISEQMNLRSLLHEQQTVMDILGEAVVALDNQGAVRMMNRSAKKLLHVFADMEGTDFSQIATREDSNKTPFPLGKGTVNGEIVLRLADGTLLRSLYTSSPTPEGGLCITMSERRRAHTLANQLTGAKAIYDFSNIIGQSVSMQEAMQVARKAGENSLTTLVLGESGVGKELIAQAIHNESARRNQPFIVVNCGAIPRDLVQSELFGYEAGAFTGAARTGAPGKFELADGGTLFLDEIGDMSLSAQVNLLRVLQEGEVTRVGGKQACRVDVRVIAATHRNLAEAVENGTFRRDLYYRLHVLVIDVPPLRDRFGDIADLAQFFLNKSSKGLNKGPISISPEVLACIESYDWPGNVRELENLMERVAVMARGPNIELGDLPQSFRMAVRDKHTATENVPERHAPIQAAPTIRDQKKNDLIETLRRVNGNVREAANSLGVSRVTIYSRLKNYGLSPADFR</sequence>
<dbReference type="SMART" id="SM00382">
    <property type="entry name" value="AAA"/>
    <property type="match status" value="1"/>
</dbReference>
<keyword evidence="5" id="KW-0804">Transcription</keyword>
<keyword evidence="2" id="KW-0067">ATP-binding</keyword>
<evidence type="ECO:0000313" key="7">
    <source>
        <dbReference type="EMBL" id="QGY40275.1"/>
    </source>
</evidence>
<dbReference type="Gene3D" id="3.30.450.40">
    <property type="match status" value="1"/>
</dbReference>
<keyword evidence="1" id="KW-0547">Nucleotide-binding</keyword>
<dbReference type="InterPro" id="IPR002197">
    <property type="entry name" value="HTH_Fis"/>
</dbReference>
<dbReference type="InterPro" id="IPR025943">
    <property type="entry name" value="Sigma_54_int_dom_ATP-bd_2"/>
</dbReference>
<dbReference type="CDD" id="cd00009">
    <property type="entry name" value="AAA"/>
    <property type="match status" value="1"/>
</dbReference>
<dbReference type="InterPro" id="IPR025944">
    <property type="entry name" value="Sigma_54_int_dom_CS"/>
</dbReference>
<dbReference type="PRINTS" id="PR01590">
    <property type="entry name" value="HTHFIS"/>
</dbReference>
<dbReference type="PROSITE" id="PS00688">
    <property type="entry name" value="SIGMA54_INTERACT_3"/>
    <property type="match status" value="1"/>
</dbReference>
<evidence type="ECO:0000256" key="1">
    <source>
        <dbReference type="ARBA" id="ARBA00022741"/>
    </source>
</evidence>
<dbReference type="RefSeq" id="WP_158947496.1">
    <property type="nucleotide sequence ID" value="NZ_CP046400.1"/>
</dbReference>
<dbReference type="PANTHER" id="PTHR32071:SF57">
    <property type="entry name" value="C4-DICARBOXYLATE TRANSPORT TRANSCRIPTIONAL REGULATORY PROTEIN DCTD"/>
    <property type="match status" value="1"/>
</dbReference>
<dbReference type="SUPFAM" id="SSF46689">
    <property type="entry name" value="Homeodomain-like"/>
    <property type="match status" value="1"/>
</dbReference>
<dbReference type="EMBL" id="CP046400">
    <property type="protein sequence ID" value="QGY40275.1"/>
    <property type="molecule type" value="Genomic_DNA"/>
</dbReference>
<dbReference type="InterPro" id="IPR027417">
    <property type="entry name" value="P-loop_NTPase"/>
</dbReference>
<accession>A0A6I6JBX1</accession>
<dbReference type="GO" id="GO:0006355">
    <property type="term" value="P:regulation of DNA-templated transcription"/>
    <property type="evidence" value="ECO:0007669"/>
    <property type="project" value="InterPro"/>
</dbReference>
<feature type="domain" description="Sigma-54 factor interaction" evidence="6">
    <location>
        <begin position="358"/>
        <end position="588"/>
    </location>
</feature>
<evidence type="ECO:0000313" key="8">
    <source>
        <dbReference type="Proteomes" id="UP000428328"/>
    </source>
</evidence>
<evidence type="ECO:0000256" key="4">
    <source>
        <dbReference type="ARBA" id="ARBA00023125"/>
    </source>
</evidence>
<dbReference type="Gene3D" id="3.30.450.20">
    <property type="entry name" value="PAS domain"/>
    <property type="match status" value="1"/>
</dbReference>
<dbReference type="Gene3D" id="1.10.8.60">
    <property type="match status" value="1"/>
</dbReference>
<dbReference type="InterPro" id="IPR003593">
    <property type="entry name" value="AAA+_ATPase"/>
</dbReference>
<dbReference type="InterPro" id="IPR058031">
    <property type="entry name" value="AAA_lid_NorR"/>
</dbReference>
<dbReference type="PANTHER" id="PTHR32071">
    <property type="entry name" value="TRANSCRIPTIONAL REGULATORY PROTEIN"/>
    <property type="match status" value="1"/>
</dbReference>
<dbReference type="AlphaFoldDB" id="A0A6I6JBX1"/>
<dbReference type="Gene3D" id="3.40.50.300">
    <property type="entry name" value="P-loop containing nucleotide triphosphate hydrolases"/>
    <property type="match status" value="1"/>
</dbReference>
<evidence type="ECO:0000256" key="2">
    <source>
        <dbReference type="ARBA" id="ARBA00022840"/>
    </source>
</evidence>
<dbReference type="KEGG" id="psel:GM415_09105"/>
<proteinExistence type="predicted"/>
<keyword evidence="8" id="KW-1185">Reference proteome</keyword>
<dbReference type="FunFam" id="3.40.50.300:FF:000006">
    <property type="entry name" value="DNA-binding transcriptional regulator NtrC"/>
    <property type="match status" value="1"/>
</dbReference>
<keyword evidence="4" id="KW-0238">DNA-binding</keyword>
<dbReference type="InterPro" id="IPR002078">
    <property type="entry name" value="Sigma_54_int"/>
</dbReference>
<reference evidence="7 8" key="1">
    <citation type="submission" date="2019-11" db="EMBL/GenBank/DDBJ databases">
        <authorList>
            <person name="Zheng R.K."/>
            <person name="Sun C.M."/>
        </authorList>
    </citation>
    <scope>NUCLEOTIDE SEQUENCE [LARGE SCALE GENOMIC DNA]</scope>
    <source>
        <strain evidence="7 8">SRB007</strain>
    </source>
</reference>
<dbReference type="GO" id="GO:0005524">
    <property type="term" value="F:ATP binding"/>
    <property type="evidence" value="ECO:0007669"/>
    <property type="project" value="UniProtKB-KW"/>
</dbReference>
<organism evidence="7 8">
    <name type="scientific">Pseudodesulfovibrio cashew</name>
    <dbReference type="NCBI Taxonomy" id="2678688"/>
    <lineage>
        <taxon>Bacteria</taxon>
        <taxon>Pseudomonadati</taxon>
        <taxon>Thermodesulfobacteriota</taxon>
        <taxon>Desulfovibrionia</taxon>
        <taxon>Desulfovibrionales</taxon>
        <taxon>Desulfovibrionaceae</taxon>
    </lineage>
</organism>
<evidence type="ECO:0000259" key="6">
    <source>
        <dbReference type="PROSITE" id="PS50045"/>
    </source>
</evidence>
<dbReference type="Proteomes" id="UP000428328">
    <property type="component" value="Chromosome"/>
</dbReference>
<dbReference type="Pfam" id="PF25601">
    <property type="entry name" value="AAA_lid_14"/>
    <property type="match status" value="1"/>
</dbReference>
<dbReference type="GO" id="GO:0043565">
    <property type="term" value="F:sequence-specific DNA binding"/>
    <property type="evidence" value="ECO:0007669"/>
    <property type="project" value="InterPro"/>
</dbReference>